<dbReference type="PANTHER" id="PTHR43101">
    <property type="entry name" value="BETA-FRUCTOSIDASE"/>
    <property type="match status" value="1"/>
</dbReference>
<evidence type="ECO:0000313" key="9">
    <source>
        <dbReference type="Proteomes" id="UP000460435"/>
    </source>
</evidence>
<dbReference type="Pfam" id="PF08244">
    <property type="entry name" value="Glyco_hydro_32C"/>
    <property type="match status" value="1"/>
</dbReference>
<dbReference type="SMART" id="SM00640">
    <property type="entry name" value="Glyco_32"/>
    <property type="match status" value="1"/>
</dbReference>
<dbReference type="PANTHER" id="PTHR43101:SF1">
    <property type="entry name" value="BETA-FRUCTOSIDASE"/>
    <property type="match status" value="1"/>
</dbReference>
<dbReference type="SUPFAM" id="SSF49899">
    <property type="entry name" value="Concanavalin A-like lectins/glucanases"/>
    <property type="match status" value="1"/>
</dbReference>
<evidence type="ECO:0000256" key="1">
    <source>
        <dbReference type="ARBA" id="ARBA00009902"/>
    </source>
</evidence>
<dbReference type="Pfam" id="PF00251">
    <property type="entry name" value="Glyco_hydro_32N"/>
    <property type="match status" value="1"/>
</dbReference>
<dbReference type="EMBL" id="WLZY01000009">
    <property type="protein sequence ID" value="NDL59873.1"/>
    <property type="molecule type" value="Genomic_DNA"/>
</dbReference>
<dbReference type="AlphaFoldDB" id="A0A7K3M9B7"/>
<dbReference type="InterPro" id="IPR013148">
    <property type="entry name" value="Glyco_hydro_32_N"/>
</dbReference>
<evidence type="ECO:0000259" key="7">
    <source>
        <dbReference type="Pfam" id="PF08244"/>
    </source>
</evidence>
<dbReference type="CDD" id="cd08996">
    <property type="entry name" value="GH32_FFase"/>
    <property type="match status" value="1"/>
</dbReference>
<evidence type="ECO:0000256" key="2">
    <source>
        <dbReference type="ARBA" id="ARBA00012758"/>
    </source>
</evidence>
<dbReference type="InterPro" id="IPR051214">
    <property type="entry name" value="GH32_Enzymes"/>
</dbReference>
<dbReference type="InterPro" id="IPR023296">
    <property type="entry name" value="Glyco_hydro_beta-prop_sf"/>
</dbReference>
<dbReference type="Gene3D" id="2.60.120.560">
    <property type="entry name" value="Exo-inulinase, domain 1"/>
    <property type="match status" value="1"/>
</dbReference>
<evidence type="ECO:0000256" key="4">
    <source>
        <dbReference type="ARBA" id="ARBA00023295"/>
    </source>
</evidence>
<dbReference type="InterPro" id="IPR013189">
    <property type="entry name" value="Glyco_hydro_32_C"/>
</dbReference>
<dbReference type="EC" id="3.2.1.26" evidence="2"/>
<comment type="caution">
    <text evidence="8">The sequence shown here is derived from an EMBL/GenBank/DDBJ whole genome shotgun (WGS) entry which is preliminary data.</text>
</comment>
<sequence>MTDQLEENTGDPHRPGFHFMPPANWMNEPHAAFQYRGLHHIFYQRNPRGPFWDRIHWGHAVSHDLVNWRHLPDALTPDTVAVAPDGVWSGSATRGPDGSPVLFFTAGDNRLHPNQSIGLATPAAGPDGADSANQLSEWRAVPEPVVRLDTGLDTGYGPPLATEFRDPFVWRDGDEWFMLVGSGVGGVGGTALLYVSQDLVTWAYAGPLLVGDVGRLPATGVMWELPNLLPVSGPGGDRHVFIMSPWWPDPTEYSLRYAWYWIGSWDARARRFTPDHDEPRHFDYGGYFTGPTGTVDESGRTLLWSIAQDGRTDDEHRAAGWAHNAGLPLELSLGADGELRIAPVRELARLRRGGVVDLREPSLDNAAAALAAVRTDMAELELEAVVPGTSQLQVEVRRTPDGAEKAMMRYHAGERRIEIEVDGVAQGGPLTLDGDRLRLRVFVDRSMVEAYVNGHRSLTSRIYPRLPEKAQSMGISASAGVTLNRVRVWPLDPARNVSVPP</sequence>
<evidence type="ECO:0000256" key="5">
    <source>
        <dbReference type="RuleBase" id="RU362110"/>
    </source>
</evidence>
<feature type="domain" description="Glycosyl hydrolase family 32 C-terminal" evidence="7">
    <location>
        <begin position="364"/>
        <end position="490"/>
    </location>
</feature>
<dbReference type="GO" id="GO:0004564">
    <property type="term" value="F:beta-fructofuranosidase activity"/>
    <property type="evidence" value="ECO:0007669"/>
    <property type="project" value="UniProtKB-EC"/>
</dbReference>
<dbReference type="InterPro" id="IPR001362">
    <property type="entry name" value="Glyco_hydro_32"/>
</dbReference>
<gene>
    <name evidence="8" type="ORF">F7O44_22620</name>
</gene>
<dbReference type="SUPFAM" id="SSF75005">
    <property type="entry name" value="Arabinanase/levansucrase/invertase"/>
    <property type="match status" value="1"/>
</dbReference>
<organism evidence="8 9">
    <name type="scientific">Phytoactinopolyspora mesophila</name>
    <dbReference type="NCBI Taxonomy" id="2650750"/>
    <lineage>
        <taxon>Bacteria</taxon>
        <taxon>Bacillati</taxon>
        <taxon>Actinomycetota</taxon>
        <taxon>Actinomycetes</taxon>
        <taxon>Jiangellales</taxon>
        <taxon>Jiangellaceae</taxon>
        <taxon>Phytoactinopolyspora</taxon>
    </lineage>
</organism>
<keyword evidence="9" id="KW-1185">Reference proteome</keyword>
<dbReference type="InterPro" id="IPR013320">
    <property type="entry name" value="ConA-like_dom_sf"/>
</dbReference>
<evidence type="ECO:0000256" key="3">
    <source>
        <dbReference type="ARBA" id="ARBA00022801"/>
    </source>
</evidence>
<name>A0A7K3M9B7_9ACTN</name>
<reference evidence="8 9" key="1">
    <citation type="submission" date="2019-11" db="EMBL/GenBank/DDBJ databases">
        <authorList>
            <person name="Li X.-J."/>
            <person name="Feng X.-M."/>
        </authorList>
    </citation>
    <scope>NUCLEOTIDE SEQUENCE [LARGE SCALE GENOMIC DNA]</scope>
    <source>
        <strain evidence="8 9">XMNu-373</strain>
    </source>
</reference>
<dbReference type="RefSeq" id="WP_162452592.1">
    <property type="nucleotide sequence ID" value="NZ_WLZY01000009.1"/>
</dbReference>
<keyword evidence="4 5" id="KW-0326">Glycosidase</keyword>
<accession>A0A7K3M9B7</accession>
<dbReference type="GO" id="GO:0005975">
    <property type="term" value="P:carbohydrate metabolic process"/>
    <property type="evidence" value="ECO:0007669"/>
    <property type="project" value="InterPro"/>
</dbReference>
<evidence type="ECO:0000259" key="6">
    <source>
        <dbReference type="Pfam" id="PF00251"/>
    </source>
</evidence>
<dbReference type="Proteomes" id="UP000460435">
    <property type="component" value="Unassembled WGS sequence"/>
</dbReference>
<keyword evidence="3 5" id="KW-0378">Hydrolase</keyword>
<comment type="similarity">
    <text evidence="1 5">Belongs to the glycosyl hydrolase 32 family.</text>
</comment>
<dbReference type="Gene3D" id="2.115.10.20">
    <property type="entry name" value="Glycosyl hydrolase domain, family 43"/>
    <property type="match status" value="1"/>
</dbReference>
<protein>
    <recommendedName>
        <fullName evidence="2">beta-fructofuranosidase</fullName>
        <ecNumber evidence="2">3.2.1.26</ecNumber>
    </recommendedName>
</protein>
<feature type="domain" description="Glycosyl hydrolase family 32 N-terminal" evidence="6">
    <location>
        <begin position="18"/>
        <end position="340"/>
    </location>
</feature>
<evidence type="ECO:0000313" key="8">
    <source>
        <dbReference type="EMBL" id="NDL59873.1"/>
    </source>
</evidence>
<proteinExistence type="inferred from homology"/>